<dbReference type="GO" id="GO:0001817">
    <property type="term" value="P:regulation of cytokine production"/>
    <property type="evidence" value="ECO:0007669"/>
    <property type="project" value="TreeGrafter"/>
</dbReference>
<evidence type="ECO:0000256" key="2">
    <source>
        <dbReference type="ARBA" id="ARBA00006991"/>
    </source>
</evidence>
<keyword evidence="6" id="KW-0862">Zinc</keyword>
<evidence type="ECO:0000259" key="13">
    <source>
        <dbReference type="PROSITE" id="PS50157"/>
    </source>
</evidence>
<dbReference type="GO" id="GO:0001227">
    <property type="term" value="F:DNA-binding transcription repressor activity, RNA polymerase II-specific"/>
    <property type="evidence" value="ECO:0007669"/>
    <property type="project" value="TreeGrafter"/>
</dbReference>
<dbReference type="SMART" id="SM00355">
    <property type="entry name" value="ZnF_C2H2"/>
    <property type="match status" value="8"/>
</dbReference>
<sequence>MEVTIKTESGKPEDRIGAEVKEEEHLESKVNALLQCRQCGAGFCDGRARRRHLRLSHPEEYQERVLTRARLRCHLCGLPCLSSRQLIEHQRSQHPLGHSFHCPVCGDSFIQSHALLNHQRRHIRQSRYTCRDCPHTSRSLAQHLAHRHAHAPVGHLPATPPQAASSEEEPQPSCGPSLQCPECFITFRDLQTSQQHLRLQHPTLYERQLLRGHTVFACRRCDLTFPSSRLLSAHQRTHRHRRGEGQEPGEGEECPDAGGGGGGARDEHDSYIFAEVSCVAPRCRGNPTPGSANEERVRGRDEDGAIVKMEVEPDPVKLDNEEKGKEEGACDCPLCGKGFEQLLAVARRRRRGRRRDHPSPPGLRGHACGHCGQLCHSQGALQQHQRLHTLERPYCCQHCGNTFKKASGLQRHKSVHSRDPANSNLLLSTHSSTRSTSPQHQTACRPADAL</sequence>
<evidence type="ECO:0000256" key="7">
    <source>
        <dbReference type="ARBA" id="ARBA00023015"/>
    </source>
</evidence>
<dbReference type="InterPro" id="IPR013087">
    <property type="entry name" value="Znf_C2H2_type"/>
</dbReference>
<comment type="similarity">
    <text evidence="2">Belongs to the krueppel C2H2-type zinc-finger protein family.</text>
</comment>
<dbReference type="PROSITE" id="PS50157">
    <property type="entry name" value="ZINC_FINGER_C2H2_2"/>
    <property type="match status" value="5"/>
</dbReference>
<dbReference type="GO" id="GO:0000978">
    <property type="term" value="F:RNA polymerase II cis-regulatory region sequence-specific DNA binding"/>
    <property type="evidence" value="ECO:0007669"/>
    <property type="project" value="TreeGrafter"/>
</dbReference>
<dbReference type="AlphaFoldDB" id="A0A8T2NA85"/>
<gene>
    <name evidence="14" type="ORF">JZ751_007413</name>
</gene>
<dbReference type="Pfam" id="PF00096">
    <property type="entry name" value="zf-C2H2"/>
    <property type="match status" value="2"/>
</dbReference>
<keyword evidence="9" id="KW-0804">Transcription</keyword>
<dbReference type="InterPro" id="IPR036236">
    <property type="entry name" value="Znf_C2H2_sf"/>
</dbReference>
<evidence type="ECO:0000256" key="12">
    <source>
        <dbReference type="SAM" id="MobiDB-lite"/>
    </source>
</evidence>
<dbReference type="GO" id="GO:0002682">
    <property type="term" value="P:regulation of immune system process"/>
    <property type="evidence" value="ECO:0007669"/>
    <property type="project" value="TreeGrafter"/>
</dbReference>
<feature type="region of interest" description="Disordered" evidence="12">
    <location>
        <begin position="234"/>
        <end position="266"/>
    </location>
</feature>
<feature type="domain" description="C2H2-type" evidence="13">
    <location>
        <begin position="394"/>
        <end position="421"/>
    </location>
</feature>
<evidence type="ECO:0000256" key="8">
    <source>
        <dbReference type="ARBA" id="ARBA00023125"/>
    </source>
</evidence>
<dbReference type="Proteomes" id="UP000824540">
    <property type="component" value="Unassembled WGS sequence"/>
</dbReference>
<evidence type="ECO:0000256" key="4">
    <source>
        <dbReference type="ARBA" id="ARBA00022737"/>
    </source>
</evidence>
<keyword evidence="10" id="KW-0539">Nucleus</keyword>
<dbReference type="OrthoDB" id="8904642at2759"/>
<dbReference type="GO" id="GO:0008270">
    <property type="term" value="F:zinc ion binding"/>
    <property type="evidence" value="ECO:0007669"/>
    <property type="project" value="UniProtKB-KW"/>
</dbReference>
<evidence type="ECO:0000256" key="9">
    <source>
        <dbReference type="ARBA" id="ARBA00023163"/>
    </source>
</evidence>
<keyword evidence="5 11" id="KW-0863">Zinc-finger</keyword>
<evidence type="ECO:0000313" key="15">
    <source>
        <dbReference type="Proteomes" id="UP000824540"/>
    </source>
</evidence>
<evidence type="ECO:0000256" key="3">
    <source>
        <dbReference type="ARBA" id="ARBA00022723"/>
    </source>
</evidence>
<feature type="region of interest" description="Disordered" evidence="12">
    <location>
        <begin position="410"/>
        <end position="450"/>
    </location>
</feature>
<keyword evidence="8" id="KW-0238">DNA-binding</keyword>
<protein>
    <recommendedName>
        <fullName evidence="13">C2H2-type domain-containing protein</fullName>
    </recommendedName>
</protein>
<dbReference type="SUPFAM" id="SSF57667">
    <property type="entry name" value="beta-beta-alpha zinc fingers"/>
    <property type="match status" value="3"/>
</dbReference>
<evidence type="ECO:0000313" key="14">
    <source>
        <dbReference type="EMBL" id="KAG9334592.1"/>
    </source>
</evidence>
<keyword evidence="3" id="KW-0479">Metal-binding</keyword>
<name>A0A8T2NA85_9TELE</name>
<accession>A0A8T2NA85</accession>
<dbReference type="FunFam" id="3.30.160.60:FF:000688">
    <property type="entry name" value="zinc finger protein 197 isoform X1"/>
    <property type="match status" value="1"/>
</dbReference>
<evidence type="ECO:0000256" key="5">
    <source>
        <dbReference type="ARBA" id="ARBA00022771"/>
    </source>
</evidence>
<feature type="compositionally biased region" description="Low complexity" evidence="12">
    <location>
        <begin position="423"/>
        <end position="437"/>
    </location>
</feature>
<keyword evidence="4" id="KW-0677">Repeat</keyword>
<evidence type="ECO:0000256" key="6">
    <source>
        <dbReference type="ARBA" id="ARBA00022833"/>
    </source>
</evidence>
<dbReference type="PANTHER" id="PTHR24399:SF54">
    <property type="entry name" value="GASTRULA ZINC FINGER PROTEIN XLCGF26.1-LIKE-RELATED"/>
    <property type="match status" value="1"/>
</dbReference>
<proteinExistence type="inferred from homology"/>
<dbReference type="GO" id="GO:0005654">
    <property type="term" value="C:nucleoplasm"/>
    <property type="evidence" value="ECO:0007669"/>
    <property type="project" value="TreeGrafter"/>
</dbReference>
<evidence type="ECO:0000256" key="11">
    <source>
        <dbReference type="PROSITE-ProRule" id="PRU00042"/>
    </source>
</evidence>
<comment type="subcellular location">
    <subcellularLocation>
        <location evidence="1">Nucleus</location>
    </subcellularLocation>
</comment>
<reference evidence="14" key="1">
    <citation type="thesis" date="2021" institute="BYU ScholarsArchive" country="Provo, UT, USA">
        <title>Applications of and Algorithms for Genome Assembly and Genomic Analyses with an Emphasis on Marine Teleosts.</title>
        <authorList>
            <person name="Pickett B.D."/>
        </authorList>
    </citation>
    <scope>NUCLEOTIDE SEQUENCE</scope>
    <source>
        <strain evidence="14">HI-2016</strain>
    </source>
</reference>
<keyword evidence="15" id="KW-1185">Reference proteome</keyword>
<evidence type="ECO:0000256" key="10">
    <source>
        <dbReference type="ARBA" id="ARBA00023242"/>
    </source>
</evidence>
<dbReference type="PROSITE" id="PS00028">
    <property type="entry name" value="ZINC_FINGER_C2H2_1"/>
    <property type="match status" value="6"/>
</dbReference>
<feature type="domain" description="C2H2-type" evidence="13">
    <location>
        <begin position="34"/>
        <end position="62"/>
    </location>
</feature>
<organism evidence="14 15">
    <name type="scientific">Albula glossodonta</name>
    <name type="common">roundjaw bonefish</name>
    <dbReference type="NCBI Taxonomy" id="121402"/>
    <lineage>
        <taxon>Eukaryota</taxon>
        <taxon>Metazoa</taxon>
        <taxon>Chordata</taxon>
        <taxon>Craniata</taxon>
        <taxon>Vertebrata</taxon>
        <taxon>Euteleostomi</taxon>
        <taxon>Actinopterygii</taxon>
        <taxon>Neopterygii</taxon>
        <taxon>Teleostei</taxon>
        <taxon>Albuliformes</taxon>
        <taxon>Albulidae</taxon>
        <taxon>Albula</taxon>
    </lineage>
</organism>
<dbReference type="Gene3D" id="3.30.160.60">
    <property type="entry name" value="Classic Zinc Finger"/>
    <property type="match status" value="5"/>
</dbReference>
<feature type="domain" description="C2H2-type" evidence="13">
    <location>
        <begin position="100"/>
        <end position="127"/>
    </location>
</feature>
<dbReference type="EMBL" id="JAFBMS010000144">
    <property type="protein sequence ID" value="KAG9334592.1"/>
    <property type="molecule type" value="Genomic_DNA"/>
</dbReference>
<feature type="region of interest" description="Disordered" evidence="12">
    <location>
        <begin position="144"/>
        <end position="174"/>
    </location>
</feature>
<feature type="domain" description="C2H2-type" evidence="13">
    <location>
        <begin position="216"/>
        <end position="243"/>
    </location>
</feature>
<dbReference type="PANTHER" id="PTHR24399">
    <property type="entry name" value="ZINC FINGER AND BTB DOMAIN-CONTAINING"/>
    <property type="match status" value="1"/>
</dbReference>
<comment type="caution">
    <text evidence="14">The sequence shown here is derived from an EMBL/GenBank/DDBJ whole genome shotgun (WGS) entry which is preliminary data.</text>
</comment>
<keyword evidence="7" id="KW-0805">Transcription regulation</keyword>
<feature type="domain" description="C2H2-type" evidence="13">
    <location>
        <begin position="366"/>
        <end position="393"/>
    </location>
</feature>
<evidence type="ECO:0000256" key="1">
    <source>
        <dbReference type="ARBA" id="ARBA00004123"/>
    </source>
</evidence>